<dbReference type="Proteomes" id="UP001642360">
    <property type="component" value="Unassembled WGS sequence"/>
</dbReference>
<feature type="region of interest" description="Disordered" evidence="1">
    <location>
        <begin position="1"/>
        <end position="25"/>
    </location>
</feature>
<name>A0ABC8RRA8_9AQUA</name>
<organism evidence="2 3">
    <name type="scientific">Ilex paraguariensis</name>
    <name type="common">yerba mate</name>
    <dbReference type="NCBI Taxonomy" id="185542"/>
    <lineage>
        <taxon>Eukaryota</taxon>
        <taxon>Viridiplantae</taxon>
        <taxon>Streptophyta</taxon>
        <taxon>Embryophyta</taxon>
        <taxon>Tracheophyta</taxon>
        <taxon>Spermatophyta</taxon>
        <taxon>Magnoliopsida</taxon>
        <taxon>eudicotyledons</taxon>
        <taxon>Gunneridae</taxon>
        <taxon>Pentapetalae</taxon>
        <taxon>asterids</taxon>
        <taxon>campanulids</taxon>
        <taxon>Aquifoliales</taxon>
        <taxon>Aquifoliaceae</taxon>
        <taxon>Ilex</taxon>
    </lineage>
</organism>
<feature type="non-terminal residue" evidence="2">
    <location>
        <position position="1"/>
    </location>
</feature>
<evidence type="ECO:0000313" key="2">
    <source>
        <dbReference type="EMBL" id="CAK9147528.1"/>
    </source>
</evidence>
<feature type="compositionally biased region" description="Basic and acidic residues" evidence="1">
    <location>
        <begin position="1"/>
        <end position="10"/>
    </location>
</feature>
<feature type="compositionally biased region" description="Basic and acidic residues" evidence="1">
    <location>
        <begin position="87"/>
        <end position="99"/>
    </location>
</feature>
<comment type="caution">
    <text evidence="2">The sequence shown here is derived from an EMBL/GenBank/DDBJ whole genome shotgun (WGS) entry which is preliminary data.</text>
</comment>
<dbReference type="EMBL" id="CAUOFW020001691">
    <property type="protein sequence ID" value="CAK9147528.1"/>
    <property type="molecule type" value="Genomic_DNA"/>
</dbReference>
<dbReference type="AlphaFoldDB" id="A0ABC8RRA8"/>
<feature type="compositionally biased region" description="Basic and acidic residues" evidence="1">
    <location>
        <begin position="121"/>
        <end position="140"/>
    </location>
</feature>
<keyword evidence="3" id="KW-1185">Reference proteome</keyword>
<evidence type="ECO:0000313" key="3">
    <source>
        <dbReference type="Proteomes" id="UP001642360"/>
    </source>
</evidence>
<sequence>NERAEVERDSVTIGGDIENERAGAKRNSATIRGDIENVRVGALTDNETSDGSDFHDSEYDVEEDEKMFETYVDMDVEWASVPNIGKGVEKEKSIDHGDAENDEVESDYRPSNELLSIDGFSLDKDSNKRRMPKYPEFRAETDMKNPTFKLGMLFGSPAEFIQLGRENK</sequence>
<feature type="region of interest" description="Disordered" evidence="1">
    <location>
        <begin position="84"/>
        <end position="140"/>
    </location>
</feature>
<gene>
    <name evidence="2" type="ORF">ILEXP_LOCUS15433</name>
</gene>
<protein>
    <submittedName>
        <fullName evidence="2">Uncharacterized protein</fullName>
    </submittedName>
</protein>
<reference evidence="2 3" key="1">
    <citation type="submission" date="2024-02" db="EMBL/GenBank/DDBJ databases">
        <authorList>
            <person name="Vignale AGUSTIN F."/>
            <person name="Sosa J E."/>
            <person name="Modenutti C."/>
        </authorList>
    </citation>
    <scope>NUCLEOTIDE SEQUENCE [LARGE SCALE GENOMIC DNA]</scope>
</reference>
<proteinExistence type="predicted"/>
<evidence type="ECO:0000256" key="1">
    <source>
        <dbReference type="SAM" id="MobiDB-lite"/>
    </source>
</evidence>
<accession>A0ABC8RRA8</accession>